<accession>A0A316H3U2</accession>
<name>A0A316H3U2_9SPHI</name>
<organism evidence="2 3">
    <name type="scientific">Mucilaginibacter oryzae</name>
    <dbReference type="NCBI Taxonomy" id="468058"/>
    <lineage>
        <taxon>Bacteria</taxon>
        <taxon>Pseudomonadati</taxon>
        <taxon>Bacteroidota</taxon>
        <taxon>Sphingobacteriia</taxon>
        <taxon>Sphingobacteriales</taxon>
        <taxon>Sphingobacteriaceae</taxon>
        <taxon>Mucilaginibacter</taxon>
    </lineage>
</organism>
<protein>
    <recommendedName>
        <fullName evidence="4">YD repeat-containing protein</fullName>
    </recommendedName>
</protein>
<sequence>MIYSKSSWSYTEGHENKKEKKTERQETRYVSSYNADGKKTALTETLSGERNYGVKWDFDSNGNISRYGSADKSDDIFQYESLAKYDKSGNLTEWNTHALNVHAAPNFWKYKYDHENHLIESSFYEEELLLNKTTYTYPQRDSKGNWLKRISATNTFEPMPERKYSGTTTREITYY</sequence>
<gene>
    <name evidence="2" type="ORF">LX99_04087</name>
</gene>
<proteinExistence type="predicted"/>
<evidence type="ECO:0008006" key="4">
    <source>
        <dbReference type="Google" id="ProtNLM"/>
    </source>
</evidence>
<comment type="caution">
    <text evidence="2">The sequence shown here is derived from an EMBL/GenBank/DDBJ whole genome shotgun (WGS) entry which is preliminary data.</text>
</comment>
<keyword evidence="3" id="KW-1185">Reference proteome</keyword>
<evidence type="ECO:0000313" key="3">
    <source>
        <dbReference type="Proteomes" id="UP000245678"/>
    </source>
</evidence>
<dbReference type="AlphaFoldDB" id="A0A316H3U2"/>
<dbReference type="Proteomes" id="UP000245678">
    <property type="component" value="Unassembled WGS sequence"/>
</dbReference>
<dbReference type="EMBL" id="QGHA01000010">
    <property type="protein sequence ID" value="PWK73703.1"/>
    <property type="molecule type" value="Genomic_DNA"/>
</dbReference>
<reference evidence="2 3" key="1">
    <citation type="submission" date="2018-05" db="EMBL/GenBank/DDBJ databases">
        <title>Genomic Encyclopedia of Archaeal and Bacterial Type Strains, Phase II (KMG-II): from individual species to whole genera.</title>
        <authorList>
            <person name="Goeker M."/>
        </authorList>
    </citation>
    <scope>NUCLEOTIDE SEQUENCE [LARGE SCALE GENOMIC DNA]</scope>
    <source>
        <strain evidence="2 3">DSM 19975</strain>
    </source>
</reference>
<feature type="compositionally biased region" description="Polar residues" evidence="1">
    <location>
        <begin position="1"/>
        <end position="10"/>
    </location>
</feature>
<evidence type="ECO:0000256" key="1">
    <source>
        <dbReference type="SAM" id="MobiDB-lite"/>
    </source>
</evidence>
<feature type="region of interest" description="Disordered" evidence="1">
    <location>
        <begin position="1"/>
        <end position="32"/>
    </location>
</feature>
<dbReference type="RefSeq" id="WP_109609484.1">
    <property type="nucleotide sequence ID" value="NZ_QGHA01000010.1"/>
</dbReference>
<feature type="compositionally biased region" description="Basic and acidic residues" evidence="1">
    <location>
        <begin position="12"/>
        <end position="27"/>
    </location>
</feature>
<evidence type="ECO:0000313" key="2">
    <source>
        <dbReference type="EMBL" id="PWK73703.1"/>
    </source>
</evidence>